<dbReference type="Proteomes" id="UP000559860">
    <property type="component" value="Unassembled WGS sequence"/>
</dbReference>
<accession>A0A7W4IWU0</accession>
<dbReference type="RefSeq" id="WP_182987763.1">
    <property type="nucleotide sequence ID" value="NZ_JABEQD010000022.1"/>
</dbReference>
<protein>
    <submittedName>
        <fullName evidence="1">Uncharacterized protein</fullName>
    </submittedName>
</protein>
<sequence>MADKQTTGTRLLSPARSFLRSFVDLFNLSAPARDYSVGMEEDISTAAWKATGRAMRQAMGDVQGAGHD</sequence>
<reference evidence="1 2" key="1">
    <citation type="submission" date="2020-04" db="EMBL/GenBank/DDBJ databases">
        <title>Description of novel Gluconacetobacter.</title>
        <authorList>
            <person name="Sombolestani A."/>
        </authorList>
    </citation>
    <scope>NUCLEOTIDE SEQUENCE [LARGE SCALE GENOMIC DNA]</scope>
    <source>
        <strain evidence="1 2">LMG 27801</strain>
    </source>
</reference>
<dbReference type="EMBL" id="JABEQD010000022">
    <property type="protein sequence ID" value="MBB2170318.1"/>
    <property type="molecule type" value="Genomic_DNA"/>
</dbReference>
<proteinExistence type="predicted"/>
<comment type="caution">
    <text evidence="1">The sequence shown here is derived from an EMBL/GenBank/DDBJ whole genome shotgun (WGS) entry which is preliminary data.</text>
</comment>
<gene>
    <name evidence="1" type="ORF">HLH36_18555</name>
</gene>
<dbReference type="AlphaFoldDB" id="A0A7W4IWU0"/>
<evidence type="ECO:0000313" key="2">
    <source>
        <dbReference type="Proteomes" id="UP000559860"/>
    </source>
</evidence>
<name>A0A7W4IWU0_9PROT</name>
<evidence type="ECO:0000313" key="1">
    <source>
        <dbReference type="EMBL" id="MBB2170318.1"/>
    </source>
</evidence>
<keyword evidence="2" id="KW-1185">Reference proteome</keyword>
<organism evidence="1 2">
    <name type="scientific">Gluconacetobacter aggeris</name>
    <dbReference type="NCBI Taxonomy" id="1286186"/>
    <lineage>
        <taxon>Bacteria</taxon>
        <taxon>Pseudomonadati</taxon>
        <taxon>Pseudomonadota</taxon>
        <taxon>Alphaproteobacteria</taxon>
        <taxon>Acetobacterales</taxon>
        <taxon>Acetobacteraceae</taxon>
        <taxon>Gluconacetobacter</taxon>
    </lineage>
</organism>